<comment type="caution">
    <text evidence="1">The sequence shown here is derived from an EMBL/GenBank/DDBJ whole genome shotgun (WGS) entry which is preliminary data.</text>
</comment>
<evidence type="ECO:0000313" key="1">
    <source>
        <dbReference type="EMBL" id="KHF43582.1"/>
    </source>
</evidence>
<name>A0A837D827_9PSEU</name>
<reference evidence="1 2" key="1">
    <citation type="submission" date="2014-10" db="EMBL/GenBank/DDBJ databases">
        <title>Genome sequence of Micropolyspora internatus JCM3315.</title>
        <authorList>
            <person name="Shin S.-K."/>
            <person name="Yi H."/>
        </authorList>
    </citation>
    <scope>NUCLEOTIDE SEQUENCE [LARGE SCALE GENOMIC DNA]</scope>
    <source>
        <strain evidence="1 2">JCM 3315</strain>
    </source>
</reference>
<dbReference type="Proteomes" id="UP000030848">
    <property type="component" value="Unassembled WGS sequence"/>
</dbReference>
<sequence>MPTGSSRRTFAPFAAGFVATAPFTEVGEARNSLVPNAQ</sequence>
<accession>A0A837D827</accession>
<protein>
    <submittedName>
        <fullName evidence="1">Uncharacterized protein</fullName>
    </submittedName>
</protein>
<evidence type="ECO:0000313" key="2">
    <source>
        <dbReference type="Proteomes" id="UP000030848"/>
    </source>
</evidence>
<proteinExistence type="predicted"/>
<gene>
    <name evidence="1" type="ORF">MINT15_37840</name>
</gene>
<dbReference type="AlphaFoldDB" id="A0A837D827"/>
<organism evidence="1 2">
    <name type="scientific">Saccharomonospora viridis</name>
    <dbReference type="NCBI Taxonomy" id="1852"/>
    <lineage>
        <taxon>Bacteria</taxon>
        <taxon>Bacillati</taxon>
        <taxon>Actinomycetota</taxon>
        <taxon>Actinomycetes</taxon>
        <taxon>Pseudonocardiales</taxon>
        <taxon>Pseudonocardiaceae</taxon>
        <taxon>Saccharomonospora</taxon>
    </lineage>
</organism>
<dbReference type="EMBL" id="JRZE01000006">
    <property type="protein sequence ID" value="KHF43582.1"/>
    <property type="molecule type" value="Genomic_DNA"/>
</dbReference>